<sequence length="82" mass="9134">MQATSWRKSSRSSDTGNQNCVECRQTWRKSSRSSNTGDQNCVEARAFEGQYQVRDSKLGEDSPVFDLPTAEFTGLLRAAARA</sequence>
<organism evidence="2 3">
    <name type="scientific">Glycomyces buryatensis</name>
    <dbReference type="NCBI Taxonomy" id="2570927"/>
    <lineage>
        <taxon>Bacteria</taxon>
        <taxon>Bacillati</taxon>
        <taxon>Actinomycetota</taxon>
        <taxon>Actinomycetes</taxon>
        <taxon>Glycomycetales</taxon>
        <taxon>Glycomycetaceae</taxon>
        <taxon>Glycomyces</taxon>
    </lineage>
</organism>
<dbReference type="RefSeq" id="WP_136534500.1">
    <property type="nucleotide sequence ID" value="NZ_STGY01000042.1"/>
</dbReference>
<proteinExistence type="predicted"/>
<feature type="domain" description="DUF397" evidence="1">
    <location>
        <begin position="26"/>
        <end position="79"/>
    </location>
</feature>
<accession>A0A4S8QAP3</accession>
<comment type="caution">
    <text evidence="2">The sequence shown here is derived from an EMBL/GenBank/DDBJ whole genome shotgun (WGS) entry which is preliminary data.</text>
</comment>
<dbReference type="EMBL" id="STGY01000042">
    <property type="protein sequence ID" value="THV41537.1"/>
    <property type="molecule type" value="Genomic_DNA"/>
</dbReference>
<evidence type="ECO:0000313" key="3">
    <source>
        <dbReference type="Proteomes" id="UP000308760"/>
    </source>
</evidence>
<dbReference type="Proteomes" id="UP000308760">
    <property type="component" value="Unassembled WGS sequence"/>
</dbReference>
<reference evidence="2 3" key="2">
    <citation type="submission" date="2019-05" db="EMBL/GenBank/DDBJ databases">
        <title>Glycomyces buryatensis sp. nov.</title>
        <authorList>
            <person name="Nikitina E."/>
        </authorList>
    </citation>
    <scope>NUCLEOTIDE SEQUENCE [LARGE SCALE GENOMIC DNA]</scope>
    <source>
        <strain evidence="2 3">18</strain>
    </source>
</reference>
<protein>
    <submittedName>
        <fullName evidence="2">DUF397 domain-containing protein</fullName>
    </submittedName>
</protein>
<gene>
    <name evidence="2" type="ORF">FAB82_10535</name>
</gene>
<dbReference type="OrthoDB" id="4316979at2"/>
<keyword evidence="3" id="KW-1185">Reference proteome</keyword>
<evidence type="ECO:0000259" key="1">
    <source>
        <dbReference type="Pfam" id="PF04149"/>
    </source>
</evidence>
<evidence type="ECO:0000313" key="2">
    <source>
        <dbReference type="EMBL" id="THV41537.1"/>
    </source>
</evidence>
<dbReference type="AlphaFoldDB" id="A0A4S8QAP3"/>
<feature type="domain" description="DUF397" evidence="1">
    <location>
        <begin position="5"/>
        <end position="23"/>
    </location>
</feature>
<reference evidence="3" key="1">
    <citation type="submission" date="2019-04" db="EMBL/GenBank/DDBJ databases">
        <title>Nocardioides xinjiangensis sp. nov.</title>
        <authorList>
            <person name="Liu S."/>
        </authorList>
    </citation>
    <scope>NUCLEOTIDE SEQUENCE [LARGE SCALE GENOMIC DNA]</scope>
    <source>
        <strain evidence="3">18</strain>
    </source>
</reference>
<name>A0A4S8QAP3_9ACTN</name>
<dbReference type="Pfam" id="PF04149">
    <property type="entry name" value="DUF397"/>
    <property type="match status" value="2"/>
</dbReference>
<dbReference type="InterPro" id="IPR007278">
    <property type="entry name" value="DUF397"/>
</dbReference>